<evidence type="ECO:0000313" key="6">
    <source>
        <dbReference type="Proteomes" id="UP000295096"/>
    </source>
</evidence>
<dbReference type="InterPro" id="IPR045155">
    <property type="entry name" value="Beta-lactam_cat"/>
</dbReference>
<accession>A0A4R5QHJ3</accession>
<evidence type="ECO:0000256" key="3">
    <source>
        <dbReference type="ARBA" id="ARBA00012865"/>
    </source>
</evidence>
<name>A0A4R5QHJ3_9PROT</name>
<dbReference type="GO" id="GO:0046677">
    <property type="term" value="P:response to antibiotic"/>
    <property type="evidence" value="ECO:0007669"/>
    <property type="project" value="InterPro"/>
</dbReference>
<feature type="domain" description="Beta-lactamase class A catalytic" evidence="4">
    <location>
        <begin position="62"/>
        <end position="234"/>
    </location>
</feature>
<evidence type="ECO:0000256" key="1">
    <source>
        <dbReference type="ARBA" id="ARBA00001526"/>
    </source>
</evidence>
<evidence type="ECO:0000256" key="2">
    <source>
        <dbReference type="ARBA" id="ARBA00009009"/>
    </source>
</evidence>
<dbReference type="EMBL" id="SMSJ01000009">
    <property type="protein sequence ID" value="TDH62790.1"/>
    <property type="molecule type" value="Genomic_DNA"/>
</dbReference>
<dbReference type="OrthoDB" id="108135at2"/>
<comment type="similarity">
    <text evidence="2">Belongs to the class-A beta-lactamase family.</text>
</comment>
<gene>
    <name evidence="5" type="ORF">E2C06_10345</name>
</gene>
<dbReference type="InterPro" id="IPR012338">
    <property type="entry name" value="Beta-lactam/transpept-like"/>
</dbReference>
<dbReference type="Proteomes" id="UP000295096">
    <property type="component" value="Unassembled WGS sequence"/>
</dbReference>
<organism evidence="5 6">
    <name type="scientific">Dankookia rubra</name>
    <dbReference type="NCBI Taxonomy" id="1442381"/>
    <lineage>
        <taxon>Bacteria</taxon>
        <taxon>Pseudomonadati</taxon>
        <taxon>Pseudomonadota</taxon>
        <taxon>Alphaproteobacteria</taxon>
        <taxon>Acetobacterales</taxon>
        <taxon>Roseomonadaceae</taxon>
        <taxon>Dankookia</taxon>
    </lineage>
</organism>
<dbReference type="GO" id="GO:0008800">
    <property type="term" value="F:beta-lactamase activity"/>
    <property type="evidence" value="ECO:0007669"/>
    <property type="project" value="UniProtKB-EC"/>
</dbReference>
<protein>
    <recommendedName>
        <fullName evidence="3">beta-lactamase</fullName>
        <ecNumber evidence="3">3.5.2.6</ecNumber>
    </recommendedName>
</protein>
<evidence type="ECO:0000313" key="5">
    <source>
        <dbReference type="EMBL" id="TDH62790.1"/>
    </source>
</evidence>
<dbReference type="Gene3D" id="3.40.710.10">
    <property type="entry name" value="DD-peptidase/beta-lactamase superfamily"/>
    <property type="match status" value="1"/>
</dbReference>
<dbReference type="SUPFAM" id="SSF56601">
    <property type="entry name" value="beta-lactamase/transpeptidase-like"/>
    <property type="match status" value="1"/>
</dbReference>
<comment type="caution">
    <text evidence="5">The sequence shown here is derived from an EMBL/GenBank/DDBJ whole genome shotgun (WGS) entry which is preliminary data.</text>
</comment>
<dbReference type="AlphaFoldDB" id="A0A4R5QHJ3"/>
<proteinExistence type="inferred from homology"/>
<dbReference type="GO" id="GO:0030655">
    <property type="term" value="P:beta-lactam antibiotic catabolic process"/>
    <property type="evidence" value="ECO:0007669"/>
    <property type="project" value="InterPro"/>
</dbReference>
<evidence type="ECO:0000259" key="4">
    <source>
        <dbReference type="Pfam" id="PF13354"/>
    </source>
</evidence>
<dbReference type="PANTHER" id="PTHR35333">
    <property type="entry name" value="BETA-LACTAMASE"/>
    <property type="match status" value="1"/>
</dbReference>
<keyword evidence="6" id="KW-1185">Reference proteome</keyword>
<dbReference type="PANTHER" id="PTHR35333:SF3">
    <property type="entry name" value="BETA-LACTAMASE-TYPE TRANSPEPTIDASE FOLD CONTAINING PROTEIN"/>
    <property type="match status" value="1"/>
</dbReference>
<comment type="catalytic activity">
    <reaction evidence="1">
        <text>a beta-lactam + H2O = a substituted beta-amino acid</text>
        <dbReference type="Rhea" id="RHEA:20401"/>
        <dbReference type="ChEBI" id="CHEBI:15377"/>
        <dbReference type="ChEBI" id="CHEBI:35627"/>
        <dbReference type="ChEBI" id="CHEBI:140347"/>
        <dbReference type="EC" id="3.5.2.6"/>
    </reaction>
</comment>
<dbReference type="EC" id="3.5.2.6" evidence="3"/>
<dbReference type="Pfam" id="PF13354">
    <property type="entry name" value="Beta-lactamase2"/>
    <property type="match status" value="1"/>
</dbReference>
<dbReference type="RefSeq" id="WP_133288524.1">
    <property type="nucleotide sequence ID" value="NZ_SMSJ01000009.1"/>
</dbReference>
<dbReference type="InterPro" id="IPR000871">
    <property type="entry name" value="Beta-lactam_class-A"/>
</dbReference>
<reference evidence="5 6" key="1">
    <citation type="journal article" date="2016" name="J. Microbiol.">
        <title>Dankookia rubra gen. nov., sp. nov., an alphaproteobacterium isolated from sediment of a shallow stream.</title>
        <authorList>
            <person name="Kim W.H."/>
            <person name="Kim D.H."/>
            <person name="Kang K."/>
            <person name="Ahn T.Y."/>
        </authorList>
    </citation>
    <scope>NUCLEOTIDE SEQUENCE [LARGE SCALE GENOMIC DNA]</scope>
    <source>
        <strain evidence="5 6">JCM30602</strain>
    </source>
</reference>
<sequence length="328" mass="35207">MRTLSRRGIIGGGAAAPFAVQARGGGEEGLRRRVLGAFRGLPGTRALKLWAPATASEPEILITENADQQLFIGSAIKAFILCERLRQLDGPEVATKLTGNPLALDESVWSVDSTILNPPNLTGTISERTAMEAMILHSDNTATDMVMRAAGPAKVREFLAAANLADSAVPESTRSFFGYLLGAPDYLTFTWAELVASADKTIVNSPLNEVQTLASSADDLVSFYARSVQGEFFRNPETLTQYRNVLALGDVIRIAFPLGGSVFAKGGSIDVAGFHGLCVPAAVFINRRWFYFAATINWYAKAETDPATVGRYLAALQAALGAIYDEIR</sequence>